<proteinExistence type="predicted"/>
<organism evidence="2 3">
    <name type="scientific">Geosporobacter ferrireducens</name>
    <dbReference type="NCBI Taxonomy" id="1424294"/>
    <lineage>
        <taxon>Bacteria</taxon>
        <taxon>Bacillati</taxon>
        <taxon>Bacillota</taxon>
        <taxon>Clostridia</taxon>
        <taxon>Peptostreptococcales</taxon>
        <taxon>Thermotaleaceae</taxon>
        <taxon>Geosporobacter</taxon>
    </lineage>
</organism>
<reference evidence="2 3" key="1">
    <citation type="submission" date="2016-09" db="EMBL/GenBank/DDBJ databases">
        <title>Genomic analysis reveals versatility of anaerobic energy metabolism of Geosporobacter ferrireducens IRF9 of phylum Firmicutes.</title>
        <authorList>
            <person name="Kim S.-J."/>
        </authorList>
    </citation>
    <scope>NUCLEOTIDE SEQUENCE [LARGE SCALE GENOMIC DNA]</scope>
    <source>
        <strain evidence="2 3">IRF9</strain>
    </source>
</reference>
<evidence type="ECO:0000256" key="1">
    <source>
        <dbReference type="SAM" id="SignalP"/>
    </source>
</evidence>
<protein>
    <recommendedName>
        <fullName evidence="4">Intracellular proteinase inhibitor BsuPI domain-containing protein</fullName>
    </recommendedName>
</protein>
<dbReference type="PROSITE" id="PS51257">
    <property type="entry name" value="PROKAR_LIPOPROTEIN"/>
    <property type="match status" value="1"/>
</dbReference>
<sequence length="182" mass="21261">MKRTKIYVIIVIAALFLTACYQNPVSQEAENTEYQVFLAEDKNFKVKTFINKLQFTENEEINIYSTIEYIGDEDSINIWSGEPYFHHIIFSGEEYFNESLTLDLLKETVLKKGEIYTIPFSKSGGYSADDPKAEFWKQYYSEKELKLPKGKYSFIASTAFSLDEEQKQRVELKTEFTVKVNE</sequence>
<dbReference type="EMBL" id="CP017269">
    <property type="protein sequence ID" value="AOT71441.1"/>
    <property type="molecule type" value="Genomic_DNA"/>
</dbReference>
<keyword evidence="3" id="KW-1185">Reference proteome</keyword>
<feature type="chain" id="PRO_5039134822" description="Intracellular proteinase inhibitor BsuPI domain-containing protein" evidence="1">
    <location>
        <begin position="22"/>
        <end position="182"/>
    </location>
</feature>
<feature type="signal peptide" evidence="1">
    <location>
        <begin position="1"/>
        <end position="21"/>
    </location>
</feature>
<dbReference type="OrthoDB" id="1954517at2"/>
<gene>
    <name evidence="2" type="ORF">Gferi_19050</name>
</gene>
<dbReference type="Proteomes" id="UP000095743">
    <property type="component" value="Chromosome"/>
</dbReference>
<dbReference type="RefSeq" id="WP_069979279.1">
    <property type="nucleotide sequence ID" value="NZ_CP017269.1"/>
</dbReference>
<keyword evidence="1" id="KW-0732">Signal</keyword>
<evidence type="ECO:0008006" key="4">
    <source>
        <dbReference type="Google" id="ProtNLM"/>
    </source>
</evidence>
<evidence type="ECO:0000313" key="2">
    <source>
        <dbReference type="EMBL" id="AOT71441.1"/>
    </source>
</evidence>
<evidence type="ECO:0000313" key="3">
    <source>
        <dbReference type="Proteomes" id="UP000095743"/>
    </source>
</evidence>
<dbReference type="AlphaFoldDB" id="A0A1D8GKL0"/>
<accession>A0A1D8GKL0</accession>
<dbReference type="KEGG" id="gfe:Gferi_19050"/>
<dbReference type="STRING" id="1424294.Gferi_19050"/>
<name>A0A1D8GKL0_9FIRM</name>